<dbReference type="Proteomes" id="UP000199017">
    <property type="component" value="Unassembled WGS sequence"/>
</dbReference>
<evidence type="ECO:0000313" key="2">
    <source>
        <dbReference type="Proteomes" id="UP000199017"/>
    </source>
</evidence>
<name>A0A1G8QUG1_9BACI</name>
<dbReference type="STRING" id="930129.SAMN05216352_12220"/>
<reference evidence="1 2" key="1">
    <citation type="submission" date="2016-10" db="EMBL/GenBank/DDBJ databases">
        <authorList>
            <person name="de Groot N.N."/>
        </authorList>
    </citation>
    <scope>NUCLEOTIDE SEQUENCE [LARGE SCALE GENOMIC DNA]</scope>
    <source>
        <strain evidence="2">P4B,CCM 7963,CECT 7998,DSM 25260,IBRC-M 10614,KCTC 13821</strain>
    </source>
</reference>
<evidence type="ECO:0000313" key="1">
    <source>
        <dbReference type="EMBL" id="SDJ08399.1"/>
    </source>
</evidence>
<evidence type="ECO:0008006" key="3">
    <source>
        <dbReference type="Google" id="ProtNLM"/>
    </source>
</evidence>
<dbReference type="AlphaFoldDB" id="A0A1G8QUG1"/>
<dbReference type="EMBL" id="FNDU01000022">
    <property type="protein sequence ID" value="SDJ08399.1"/>
    <property type="molecule type" value="Genomic_DNA"/>
</dbReference>
<proteinExistence type="predicted"/>
<organism evidence="1 2">
    <name type="scientific">Alteribacillus bidgolensis</name>
    <dbReference type="NCBI Taxonomy" id="930129"/>
    <lineage>
        <taxon>Bacteria</taxon>
        <taxon>Bacillati</taxon>
        <taxon>Bacillota</taxon>
        <taxon>Bacilli</taxon>
        <taxon>Bacillales</taxon>
        <taxon>Bacillaceae</taxon>
        <taxon>Alteribacillus</taxon>
    </lineage>
</organism>
<accession>A0A1G8QUG1</accession>
<gene>
    <name evidence="1" type="ORF">SAMN05216352_12220</name>
</gene>
<sequence length="122" mass="13379">MTLLLEAEPFGIKVRQLEPGFFATKIFANREIIEKSTMKNSSNTGASPYQTFEEAVRALTTANVAEAADPQIVADAIVKAAEAKKTFPVHRPVGEDAELVIKEAEVMNEEEQAASWKRMVGI</sequence>
<keyword evidence="2" id="KW-1185">Reference proteome</keyword>
<dbReference type="Gene3D" id="3.40.50.720">
    <property type="entry name" value="NAD(P)-binding Rossmann-like Domain"/>
    <property type="match status" value="1"/>
</dbReference>
<protein>
    <recommendedName>
        <fullName evidence="3">Short chain dehydrogenase</fullName>
    </recommendedName>
</protein>